<dbReference type="AlphaFoldDB" id="A0A5E4UW08"/>
<evidence type="ECO:0000313" key="3">
    <source>
        <dbReference type="Proteomes" id="UP000367825"/>
    </source>
</evidence>
<protein>
    <recommendedName>
        <fullName evidence="1">ChsH2 rubredoxin-like zinc ribbon domain-containing protein</fullName>
    </recommendedName>
</protein>
<evidence type="ECO:0000259" key="1">
    <source>
        <dbReference type="Pfam" id="PF12172"/>
    </source>
</evidence>
<dbReference type="RefSeq" id="WP_150555633.1">
    <property type="nucleotide sequence ID" value="NZ_CABPSC010000007.1"/>
</dbReference>
<dbReference type="Proteomes" id="UP000367825">
    <property type="component" value="Unassembled WGS sequence"/>
</dbReference>
<dbReference type="EMBL" id="CABPSC010000007">
    <property type="protein sequence ID" value="VVE04148.1"/>
    <property type="molecule type" value="Genomic_DNA"/>
</dbReference>
<dbReference type="Pfam" id="PF12172">
    <property type="entry name" value="zf-ChsH2"/>
    <property type="match status" value="1"/>
</dbReference>
<dbReference type="InterPro" id="IPR022002">
    <property type="entry name" value="ChsH2_Znr"/>
</dbReference>
<dbReference type="SUPFAM" id="SSF50249">
    <property type="entry name" value="Nucleic acid-binding proteins"/>
    <property type="match status" value="1"/>
</dbReference>
<proteinExistence type="predicted"/>
<accession>A0A5E4UW08</accession>
<sequence>MTLSAFQCTACNHTLFPARYFCPNCGGADWQSVPLGVGTVAETTVVRQRVGLPNAAPLHLASVLSVAGPVVIARSAAALHAGDVVRLTVDSAGAIVAERT</sequence>
<name>A0A5E4UW08_9BURK</name>
<dbReference type="OrthoDB" id="9033662at2"/>
<reference evidence="2 3" key="1">
    <citation type="submission" date="2019-08" db="EMBL/GenBank/DDBJ databases">
        <authorList>
            <person name="Peeters C."/>
        </authorList>
    </citation>
    <scope>NUCLEOTIDE SEQUENCE [LARGE SCALE GENOMIC DNA]</scope>
    <source>
        <strain evidence="2 3">LMG 31109</strain>
    </source>
</reference>
<organism evidence="2 3">
    <name type="scientific">Pandoraea nosoerga</name>
    <dbReference type="NCBI Taxonomy" id="2508296"/>
    <lineage>
        <taxon>Bacteria</taxon>
        <taxon>Pseudomonadati</taxon>
        <taxon>Pseudomonadota</taxon>
        <taxon>Betaproteobacteria</taxon>
        <taxon>Burkholderiales</taxon>
        <taxon>Burkholderiaceae</taxon>
        <taxon>Pandoraea</taxon>
    </lineage>
</organism>
<gene>
    <name evidence="2" type="ORF">PNO31109_02276</name>
</gene>
<dbReference type="InterPro" id="IPR012340">
    <property type="entry name" value="NA-bd_OB-fold"/>
</dbReference>
<feature type="domain" description="ChsH2 rubredoxin-like zinc ribbon" evidence="1">
    <location>
        <begin position="7"/>
        <end position="30"/>
    </location>
</feature>
<keyword evidence="3" id="KW-1185">Reference proteome</keyword>
<evidence type="ECO:0000313" key="2">
    <source>
        <dbReference type="EMBL" id="VVE04148.1"/>
    </source>
</evidence>